<proteinExistence type="predicted"/>
<evidence type="ECO:0000256" key="4">
    <source>
        <dbReference type="ARBA" id="ARBA00023163"/>
    </source>
</evidence>
<keyword evidence="2" id="KW-0341">Growth regulation</keyword>
<keyword evidence="3" id="KW-0805">Transcription regulation</keyword>
<organism evidence="7 8">
    <name type="scientific">Solanum bulbocastanum</name>
    <name type="common">Wild potato</name>
    <dbReference type="NCBI Taxonomy" id="147425"/>
    <lineage>
        <taxon>Eukaryota</taxon>
        <taxon>Viridiplantae</taxon>
        <taxon>Streptophyta</taxon>
        <taxon>Embryophyta</taxon>
        <taxon>Tracheophyta</taxon>
        <taxon>Spermatophyta</taxon>
        <taxon>Magnoliopsida</taxon>
        <taxon>eudicotyledons</taxon>
        <taxon>Gunneridae</taxon>
        <taxon>Pentapetalae</taxon>
        <taxon>asterids</taxon>
        <taxon>lamiids</taxon>
        <taxon>Solanales</taxon>
        <taxon>Solanaceae</taxon>
        <taxon>Solanoideae</taxon>
        <taxon>Solaneae</taxon>
        <taxon>Solanum</taxon>
    </lineage>
</organism>
<gene>
    <name evidence="7" type="ORF">RDI58_028944</name>
</gene>
<feature type="domain" description="BHLH" evidence="6">
    <location>
        <begin position="1"/>
        <end position="55"/>
    </location>
</feature>
<reference evidence="7 8" key="1">
    <citation type="submission" date="2024-02" db="EMBL/GenBank/DDBJ databases">
        <title>de novo genome assembly of Solanum bulbocastanum strain 11H21.</title>
        <authorList>
            <person name="Hosaka A.J."/>
        </authorList>
    </citation>
    <scope>NUCLEOTIDE SEQUENCE [LARGE SCALE GENOMIC DNA]</scope>
    <source>
        <tissue evidence="7">Young leaves</tissue>
    </source>
</reference>
<dbReference type="GO" id="GO:0046983">
    <property type="term" value="F:protein dimerization activity"/>
    <property type="evidence" value="ECO:0007669"/>
    <property type="project" value="InterPro"/>
</dbReference>
<keyword evidence="5" id="KW-0539">Nucleus</keyword>
<evidence type="ECO:0000256" key="2">
    <source>
        <dbReference type="ARBA" id="ARBA00022604"/>
    </source>
</evidence>
<keyword evidence="4" id="KW-0804">Transcription</keyword>
<dbReference type="Proteomes" id="UP001371456">
    <property type="component" value="Unassembled WGS sequence"/>
</dbReference>
<evidence type="ECO:0000256" key="3">
    <source>
        <dbReference type="ARBA" id="ARBA00023015"/>
    </source>
</evidence>
<evidence type="ECO:0000256" key="1">
    <source>
        <dbReference type="ARBA" id="ARBA00004123"/>
    </source>
</evidence>
<name>A0AAN8SX72_SOLBU</name>
<dbReference type="EMBL" id="JBANQN010000012">
    <property type="protein sequence ID" value="KAK6773706.1"/>
    <property type="molecule type" value="Genomic_DNA"/>
</dbReference>
<comment type="subcellular location">
    <subcellularLocation>
        <location evidence="1">Nucleus</location>
    </subcellularLocation>
</comment>
<dbReference type="GO" id="GO:0005634">
    <property type="term" value="C:nucleus"/>
    <property type="evidence" value="ECO:0007669"/>
    <property type="project" value="UniProtKB-SubCell"/>
</dbReference>
<dbReference type="InterPro" id="IPR044172">
    <property type="entry name" value="ILI2-like"/>
</dbReference>
<dbReference type="InterPro" id="IPR044293">
    <property type="entry name" value="PRE"/>
</dbReference>
<dbReference type="SUPFAM" id="SSF47459">
    <property type="entry name" value="HLH, helix-loop-helix DNA-binding domain"/>
    <property type="match status" value="1"/>
</dbReference>
<dbReference type="PANTHER" id="PTHR38546:SF3">
    <property type="entry name" value="DNA BINDING PROTEIN"/>
    <property type="match status" value="1"/>
</dbReference>
<evidence type="ECO:0000313" key="8">
    <source>
        <dbReference type="Proteomes" id="UP001371456"/>
    </source>
</evidence>
<dbReference type="AlphaFoldDB" id="A0AAN8SX72"/>
<dbReference type="InterPro" id="IPR011598">
    <property type="entry name" value="bHLH_dom"/>
</dbReference>
<dbReference type="GO" id="GO:0040008">
    <property type="term" value="P:regulation of growth"/>
    <property type="evidence" value="ECO:0007669"/>
    <property type="project" value="InterPro"/>
</dbReference>
<evidence type="ECO:0000256" key="5">
    <source>
        <dbReference type="ARBA" id="ARBA00023242"/>
    </source>
</evidence>
<dbReference type="GO" id="GO:0006355">
    <property type="term" value="P:regulation of DNA-templated transcription"/>
    <property type="evidence" value="ECO:0007669"/>
    <property type="project" value="InterPro"/>
</dbReference>
<dbReference type="Gene3D" id="4.10.280.10">
    <property type="entry name" value="Helix-loop-helix DNA-binding domain"/>
    <property type="match status" value="1"/>
</dbReference>
<dbReference type="PANTHER" id="PTHR38546">
    <property type="entry name" value="DNA BINDING PROTEIN"/>
    <property type="match status" value="1"/>
</dbReference>
<accession>A0AAN8SX72</accession>
<protein>
    <recommendedName>
        <fullName evidence="6">BHLH domain-containing protein</fullName>
    </recommendedName>
</protein>
<dbReference type="Pfam" id="PF23174">
    <property type="entry name" value="bHLH_ILI"/>
    <property type="match status" value="1"/>
</dbReference>
<dbReference type="PROSITE" id="PS50888">
    <property type="entry name" value="BHLH"/>
    <property type="match status" value="1"/>
</dbReference>
<dbReference type="InterPro" id="IPR036638">
    <property type="entry name" value="HLH_DNA-bd_sf"/>
</dbReference>
<comment type="caution">
    <text evidence="7">The sequence shown here is derived from an EMBL/GenBank/DDBJ whole genome shotgun (WGS) entry which is preliminary data.</text>
</comment>
<evidence type="ECO:0000313" key="7">
    <source>
        <dbReference type="EMBL" id="KAK6773706.1"/>
    </source>
</evidence>
<keyword evidence="8" id="KW-1185">Reference proteome</keyword>
<evidence type="ECO:0000259" key="6">
    <source>
        <dbReference type="PROSITE" id="PS50888"/>
    </source>
</evidence>
<sequence>MSTRRRRSPLKFTQDEINDLVLKLEALLPNSSSRCTSTVATSKILEETCNYIKILNKKLDDLSLKLASIDGEAFTILLQQLAQSPDEN</sequence>